<protein>
    <submittedName>
        <fullName evidence="2">Uncharacterized protein</fullName>
    </submittedName>
</protein>
<organism evidence="2 3">
    <name type="scientific">Phanerochaete sordida</name>
    <dbReference type="NCBI Taxonomy" id="48140"/>
    <lineage>
        <taxon>Eukaryota</taxon>
        <taxon>Fungi</taxon>
        <taxon>Dikarya</taxon>
        <taxon>Basidiomycota</taxon>
        <taxon>Agaricomycotina</taxon>
        <taxon>Agaricomycetes</taxon>
        <taxon>Polyporales</taxon>
        <taxon>Phanerochaetaceae</taxon>
        <taxon>Phanerochaete</taxon>
    </lineage>
</organism>
<gene>
    <name evidence="2" type="ORF">PsYK624_058760</name>
</gene>
<evidence type="ECO:0000313" key="3">
    <source>
        <dbReference type="Proteomes" id="UP000703269"/>
    </source>
</evidence>
<dbReference type="EMBL" id="BPQB01000014">
    <property type="protein sequence ID" value="GJE89769.1"/>
    <property type="molecule type" value="Genomic_DNA"/>
</dbReference>
<feature type="compositionally biased region" description="Basic and acidic residues" evidence="1">
    <location>
        <begin position="83"/>
        <end position="101"/>
    </location>
</feature>
<feature type="compositionally biased region" description="Polar residues" evidence="1">
    <location>
        <begin position="53"/>
        <end position="79"/>
    </location>
</feature>
<sequence>MKVNVLYPNLTDAHLKRLKFYPENRNGYQQTNEGCAEGAVEWLSIRVRNGWSATDSSNALTGDASTSVAVDTQEGTSGSAKKRTADSAKLKDGDKGKKVRR</sequence>
<reference evidence="2 3" key="1">
    <citation type="submission" date="2021-08" db="EMBL/GenBank/DDBJ databases">
        <title>Draft Genome Sequence of Phanerochaete sordida strain YK-624.</title>
        <authorList>
            <person name="Mori T."/>
            <person name="Dohra H."/>
            <person name="Suzuki T."/>
            <person name="Kawagishi H."/>
            <person name="Hirai H."/>
        </authorList>
    </citation>
    <scope>NUCLEOTIDE SEQUENCE [LARGE SCALE GENOMIC DNA]</scope>
    <source>
        <strain evidence="2 3">YK-624</strain>
    </source>
</reference>
<keyword evidence="3" id="KW-1185">Reference proteome</keyword>
<comment type="caution">
    <text evidence="2">The sequence shown here is derived from an EMBL/GenBank/DDBJ whole genome shotgun (WGS) entry which is preliminary data.</text>
</comment>
<accession>A0A9P3LCN7</accession>
<dbReference type="Proteomes" id="UP000703269">
    <property type="component" value="Unassembled WGS sequence"/>
</dbReference>
<feature type="region of interest" description="Disordered" evidence="1">
    <location>
        <begin position="53"/>
        <end position="101"/>
    </location>
</feature>
<name>A0A9P3LCN7_9APHY</name>
<proteinExistence type="predicted"/>
<evidence type="ECO:0000313" key="2">
    <source>
        <dbReference type="EMBL" id="GJE89769.1"/>
    </source>
</evidence>
<evidence type="ECO:0000256" key="1">
    <source>
        <dbReference type="SAM" id="MobiDB-lite"/>
    </source>
</evidence>
<dbReference type="AlphaFoldDB" id="A0A9P3LCN7"/>